<keyword evidence="2" id="KW-1185">Reference proteome</keyword>
<reference evidence="1" key="1">
    <citation type="submission" date="2024-12" db="EMBL/GenBank/DDBJ databases">
        <authorList>
            <person name="Wu N."/>
        </authorList>
    </citation>
    <scope>NUCLEOTIDE SEQUENCE</scope>
    <source>
        <strain evidence="1">P15</strain>
    </source>
</reference>
<accession>A0ACC7P1J7</accession>
<gene>
    <name evidence="1" type="ORF">ACI1P1_16110</name>
</gene>
<evidence type="ECO:0000313" key="1">
    <source>
        <dbReference type="EMBL" id="MFM9329821.1"/>
    </source>
</evidence>
<dbReference type="EMBL" id="JBJURJ010000010">
    <property type="protein sequence ID" value="MFM9329821.1"/>
    <property type="molecule type" value="Genomic_DNA"/>
</dbReference>
<organism evidence="1 2">
    <name type="scientific">Paenibacillus mesotrionivorans</name>
    <dbReference type="NCBI Taxonomy" id="3160968"/>
    <lineage>
        <taxon>Bacteria</taxon>
        <taxon>Bacillati</taxon>
        <taxon>Bacillota</taxon>
        <taxon>Bacilli</taxon>
        <taxon>Bacillales</taxon>
        <taxon>Paenibacillaceae</taxon>
        <taxon>Paenibacillus</taxon>
    </lineage>
</organism>
<proteinExistence type="predicted"/>
<evidence type="ECO:0000313" key="2">
    <source>
        <dbReference type="Proteomes" id="UP001631969"/>
    </source>
</evidence>
<comment type="caution">
    <text evidence="1">The sequence shown here is derived from an EMBL/GenBank/DDBJ whole genome shotgun (WGS) entry which is preliminary data.</text>
</comment>
<name>A0ACC7P1J7_9BACL</name>
<protein>
    <submittedName>
        <fullName evidence="1">Extracellular solute-binding protein</fullName>
    </submittedName>
</protein>
<sequence>MGKTWRVAAAGLALALFAAGCSETEEKAEPQAGASVSPAGSVQPEGKGTAGGAGFKKFDPPVTFTQNKINTEGTVYQPGDSLENNGYTRWLQNDLGIIVKPKWITPNLETDVQKLNIGAASGGLPDVIGAEAPVLGNLAQQGVLTPLNDLIEKHGSPLLKHVIELAQKDAKGKLFSPFTIDGKIYAFPKMIDRMAYWSTNWIRKDLLEELGKPVPATLAEMEEVLAAYKGKYPNGTGMVLDKDMLGVDLLTQAFDAQPKKWRLDGDGKVIYGSIQPQMKEALVKLHDWYAKGYINREFIAKNNDNTISDLTSGNTLTWTNGQWWNVYFPFPDMWKNVPKANMAALPTLKGDNGKRSVIIDTVSNYGVAINKSYKQPEVIIALYNMQLDSLYRSNEVIRKELAGKYEFKYPVTALQTPLNPTEKNASLFKYSYGQPGWGWFNDFPDNDANAWGFQGRLGSEAVNRLERIAAALQKGSKDGLNASEVNDYDGLSAEPQRPNAFQSVLSTWLEREKGSYVSANVYPGVPTPAMTQKKAYLDKLEAETFARIIMGQEPAAAFDKFVDSWKKGGGDDITKEINAWYQANK</sequence>
<dbReference type="Proteomes" id="UP001631969">
    <property type="component" value="Unassembled WGS sequence"/>
</dbReference>